<feature type="transmembrane region" description="Helical" evidence="1">
    <location>
        <begin position="54"/>
        <end position="76"/>
    </location>
</feature>
<keyword evidence="3" id="KW-1185">Reference proteome</keyword>
<feature type="chain" id="PRO_5009310948" evidence="2">
    <location>
        <begin position="31"/>
        <end position="190"/>
    </location>
</feature>
<keyword evidence="1" id="KW-0812">Transmembrane</keyword>
<organism evidence="3 4">
    <name type="scientific">Heterorhabditis bacteriophora</name>
    <name type="common">Entomopathogenic nematode worm</name>
    <dbReference type="NCBI Taxonomy" id="37862"/>
    <lineage>
        <taxon>Eukaryota</taxon>
        <taxon>Metazoa</taxon>
        <taxon>Ecdysozoa</taxon>
        <taxon>Nematoda</taxon>
        <taxon>Chromadorea</taxon>
        <taxon>Rhabditida</taxon>
        <taxon>Rhabditina</taxon>
        <taxon>Rhabditomorpha</taxon>
        <taxon>Strongyloidea</taxon>
        <taxon>Heterorhabditidae</taxon>
        <taxon>Heterorhabditis</taxon>
    </lineage>
</organism>
<evidence type="ECO:0000256" key="1">
    <source>
        <dbReference type="SAM" id="Phobius"/>
    </source>
</evidence>
<proteinExistence type="predicted"/>
<dbReference type="WBParaSite" id="Hba_11901">
    <property type="protein sequence ID" value="Hba_11901"/>
    <property type="gene ID" value="Hba_11901"/>
</dbReference>
<evidence type="ECO:0000313" key="3">
    <source>
        <dbReference type="Proteomes" id="UP000095283"/>
    </source>
</evidence>
<protein>
    <submittedName>
        <fullName evidence="4">G_PROTEIN_RECEP_F1_2 domain-containing protein</fullName>
    </submittedName>
</protein>
<evidence type="ECO:0000256" key="2">
    <source>
        <dbReference type="SAM" id="SignalP"/>
    </source>
</evidence>
<feature type="transmembrane region" description="Helical" evidence="1">
    <location>
        <begin position="83"/>
        <end position="105"/>
    </location>
</feature>
<dbReference type="Proteomes" id="UP000095283">
    <property type="component" value="Unplaced"/>
</dbReference>
<keyword evidence="2" id="KW-0732">Signal</keyword>
<feature type="transmembrane region" description="Helical" evidence="1">
    <location>
        <begin position="117"/>
        <end position="140"/>
    </location>
</feature>
<keyword evidence="1" id="KW-0472">Membrane</keyword>
<name>A0A1I7X332_HETBA</name>
<accession>A0A1I7X332</accession>
<reference evidence="4" key="1">
    <citation type="submission" date="2016-11" db="UniProtKB">
        <authorList>
            <consortium name="WormBaseParasite"/>
        </authorList>
    </citation>
    <scope>IDENTIFICATION</scope>
</reference>
<feature type="signal peptide" evidence="2">
    <location>
        <begin position="1"/>
        <end position="30"/>
    </location>
</feature>
<keyword evidence="1" id="KW-1133">Transmembrane helix</keyword>
<dbReference type="AlphaFoldDB" id="A0A1I7X332"/>
<feature type="transmembrane region" description="Helical" evidence="1">
    <location>
        <begin position="152"/>
        <end position="174"/>
    </location>
</feature>
<dbReference type="PANTHER" id="PTHR46895:SF1">
    <property type="entry name" value="G-PROTEIN COUPLED RECEPTORS FAMILY 1 PROFILE DOMAIN-CONTAINING PROTEIN"/>
    <property type="match status" value="1"/>
</dbReference>
<evidence type="ECO:0000313" key="4">
    <source>
        <dbReference type="WBParaSite" id="Hba_11901"/>
    </source>
</evidence>
<sequence>MIFMKAKPSLLILTIINIFILLSMLPQCMGSYSMFYGNETFRRFFHYTKISISALSNYFSAVEIYLTIVITAECYLRARSSSLAQVICAVFICNNLFLCLSLLQITPGGMSIHKRKITVFLPAISFCFALFHLLSFLPFLGDIFPSLYEKGFPIVISVMNSALITGKILILALVSRTCLELGKCGMFVTY</sequence>
<dbReference type="PANTHER" id="PTHR46895">
    <property type="entry name" value="PROTEIN CBG20548-RELATED"/>
    <property type="match status" value="1"/>
</dbReference>